<dbReference type="AlphaFoldDB" id="A0A1Y5F425"/>
<dbReference type="SUPFAM" id="SSF52172">
    <property type="entry name" value="CheY-like"/>
    <property type="match status" value="1"/>
</dbReference>
<dbReference type="InterPro" id="IPR011006">
    <property type="entry name" value="CheY-like_superfamily"/>
</dbReference>
<reference evidence="6" key="1">
    <citation type="journal article" date="2017" name="Proc. Natl. Acad. Sci. U.S.A.">
        <title>Simulation of Deepwater Horizon oil plume reveals substrate specialization within a complex community of hydrocarbon-degraders.</title>
        <authorList>
            <person name="Hu P."/>
            <person name="Dubinsky E.A."/>
            <person name="Probst A.J."/>
            <person name="Wang J."/>
            <person name="Sieber C.M.K."/>
            <person name="Tom L.M."/>
            <person name="Gardinali P."/>
            <person name="Banfield J.F."/>
            <person name="Atlas R.M."/>
            <person name="Andersen G.L."/>
        </authorList>
    </citation>
    <scope>NUCLEOTIDE SEQUENCE [LARGE SCALE GENOMIC DNA]</scope>
</reference>
<organism evidence="5 6">
    <name type="scientific">Halobacteriovorax marinus</name>
    <dbReference type="NCBI Taxonomy" id="97084"/>
    <lineage>
        <taxon>Bacteria</taxon>
        <taxon>Pseudomonadati</taxon>
        <taxon>Bdellovibrionota</taxon>
        <taxon>Bacteriovoracia</taxon>
        <taxon>Bacteriovoracales</taxon>
        <taxon>Halobacteriovoraceae</taxon>
        <taxon>Halobacteriovorax</taxon>
    </lineage>
</organism>
<dbReference type="Pfam" id="PF00072">
    <property type="entry name" value="Response_reg"/>
    <property type="match status" value="1"/>
</dbReference>
<sequence length="129" mass="14680">MNSEKKVDILVVEDHPIDLKYMEDILEQIDLSVHTCTNGTDALESLLKLKPRLMILDLNLPDLNGDKVLIKISELMAWSNLSTFIVTGNDLTEEDKIKIHTLGAEKSFCKPVDPTLFRQEIRALFIGDW</sequence>
<dbReference type="SMART" id="SM00448">
    <property type="entry name" value="REC"/>
    <property type="match status" value="1"/>
</dbReference>
<keyword evidence="1 3" id="KW-0597">Phosphoprotein</keyword>
<proteinExistence type="predicted"/>
<dbReference type="CDD" id="cd00156">
    <property type="entry name" value="REC"/>
    <property type="match status" value="1"/>
</dbReference>
<dbReference type="GO" id="GO:0000160">
    <property type="term" value="P:phosphorelay signal transduction system"/>
    <property type="evidence" value="ECO:0007669"/>
    <property type="project" value="UniProtKB-KW"/>
</dbReference>
<evidence type="ECO:0000256" key="3">
    <source>
        <dbReference type="PROSITE-ProRule" id="PRU00169"/>
    </source>
</evidence>
<evidence type="ECO:0000256" key="1">
    <source>
        <dbReference type="ARBA" id="ARBA00022553"/>
    </source>
</evidence>
<evidence type="ECO:0000313" key="6">
    <source>
        <dbReference type="Proteomes" id="UP000196531"/>
    </source>
</evidence>
<dbReference type="PANTHER" id="PTHR44591:SF14">
    <property type="entry name" value="PROTEIN PILG"/>
    <property type="match status" value="1"/>
</dbReference>
<dbReference type="EMBL" id="MAAO01000008">
    <property type="protein sequence ID" value="OUR95333.1"/>
    <property type="molecule type" value="Genomic_DNA"/>
</dbReference>
<dbReference type="PANTHER" id="PTHR44591">
    <property type="entry name" value="STRESS RESPONSE REGULATOR PROTEIN 1"/>
    <property type="match status" value="1"/>
</dbReference>
<evidence type="ECO:0000313" key="5">
    <source>
        <dbReference type="EMBL" id="OUR95333.1"/>
    </source>
</evidence>
<feature type="domain" description="Response regulatory" evidence="4">
    <location>
        <begin position="8"/>
        <end position="125"/>
    </location>
</feature>
<evidence type="ECO:0000259" key="4">
    <source>
        <dbReference type="PROSITE" id="PS50110"/>
    </source>
</evidence>
<keyword evidence="2" id="KW-0902">Two-component regulatory system</keyword>
<name>A0A1Y5F425_9BACT</name>
<dbReference type="Gene3D" id="3.40.50.2300">
    <property type="match status" value="1"/>
</dbReference>
<dbReference type="Proteomes" id="UP000196531">
    <property type="component" value="Unassembled WGS sequence"/>
</dbReference>
<dbReference type="InterPro" id="IPR050595">
    <property type="entry name" value="Bact_response_regulator"/>
</dbReference>
<accession>A0A1Y5F425</accession>
<dbReference type="InterPro" id="IPR001789">
    <property type="entry name" value="Sig_transdc_resp-reg_receiver"/>
</dbReference>
<feature type="modified residue" description="4-aspartylphosphate" evidence="3">
    <location>
        <position position="57"/>
    </location>
</feature>
<comment type="caution">
    <text evidence="5">The sequence shown here is derived from an EMBL/GenBank/DDBJ whole genome shotgun (WGS) entry which is preliminary data.</text>
</comment>
<protein>
    <recommendedName>
        <fullName evidence="4">Response regulatory domain-containing protein</fullName>
    </recommendedName>
</protein>
<gene>
    <name evidence="5" type="ORF">A9Q84_15970</name>
</gene>
<dbReference type="PROSITE" id="PS50110">
    <property type="entry name" value="RESPONSE_REGULATORY"/>
    <property type="match status" value="1"/>
</dbReference>
<evidence type="ECO:0000256" key="2">
    <source>
        <dbReference type="ARBA" id="ARBA00023012"/>
    </source>
</evidence>